<organism evidence="2 3">
    <name type="scientific">Discina gigas</name>
    <dbReference type="NCBI Taxonomy" id="1032678"/>
    <lineage>
        <taxon>Eukaryota</taxon>
        <taxon>Fungi</taxon>
        <taxon>Dikarya</taxon>
        <taxon>Ascomycota</taxon>
        <taxon>Pezizomycotina</taxon>
        <taxon>Pezizomycetes</taxon>
        <taxon>Pezizales</taxon>
        <taxon>Discinaceae</taxon>
        <taxon>Discina</taxon>
    </lineage>
</organism>
<evidence type="ECO:0000313" key="3">
    <source>
        <dbReference type="Proteomes" id="UP001447188"/>
    </source>
</evidence>
<dbReference type="EMBL" id="JBBBZM010000237">
    <property type="protein sequence ID" value="KAL0631546.1"/>
    <property type="molecule type" value="Genomic_DNA"/>
</dbReference>
<gene>
    <name evidence="2" type="ORF">Q9L58_009601</name>
</gene>
<proteinExistence type="predicted"/>
<accession>A0ABR3G6W5</accession>
<dbReference type="PANTHER" id="PTHR43591:SF108">
    <property type="entry name" value="S-ADENOSYL-L-METHIONINE-DEPENDENT METHYLTRANSFERASE"/>
    <property type="match status" value="1"/>
</dbReference>
<evidence type="ECO:0000256" key="1">
    <source>
        <dbReference type="SAM" id="MobiDB-lite"/>
    </source>
</evidence>
<evidence type="ECO:0000313" key="2">
    <source>
        <dbReference type="EMBL" id="KAL0631546.1"/>
    </source>
</evidence>
<protein>
    <recommendedName>
        <fullName evidence="4">S-adenosyl-L-methionine-dependent methyltransferase</fullName>
    </recommendedName>
</protein>
<sequence>MASGSVTTKDFTEENKRFFNEHAAGYELRIAHTTLMQTVGEEILASRDWSGVAWDENSTRMLDYACGTGLVSRVLAPYTKQLIGMDISEGMVEQFNQKVDNQGIHSEEMRAIVANLCADEEDLVVSGSEYYDFDVAISTFAFHHFNNVPLAIKRVVERLKQKTGVLLIVDFRTHKPIQFGHHEHHHHQHHHKEHDNTQSKLMNPHDGAHTVTHSGFSEEEITRWYEEAGLVDVEIVDVGPGTGITIVGGGPNTGEESELQRSVFMAKGRRA</sequence>
<dbReference type="Gene3D" id="3.40.50.150">
    <property type="entry name" value="Vaccinia Virus protein VP39"/>
    <property type="match status" value="1"/>
</dbReference>
<dbReference type="SUPFAM" id="SSF53335">
    <property type="entry name" value="S-adenosyl-L-methionine-dependent methyltransferases"/>
    <property type="match status" value="1"/>
</dbReference>
<keyword evidence="3" id="KW-1185">Reference proteome</keyword>
<reference evidence="2 3" key="1">
    <citation type="submission" date="2024-02" db="EMBL/GenBank/DDBJ databases">
        <title>Discinaceae phylogenomics.</title>
        <authorList>
            <person name="Dirks A.C."/>
            <person name="James T.Y."/>
        </authorList>
    </citation>
    <scope>NUCLEOTIDE SEQUENCE [LARGE SCALE GENOMIC DNA]</scope>
    <source>
        <strain evidence="2 3">ACD0624</strain>
    </source>
</reference>
<evidence type="ECO:0008006" key="4">
    <source>
        <dbReference type="Google" id="ProtNLM"/>
    </source>
</evidence>
<dbReference type="CDD" id="cd02440">
    <property type="entry name" value="AdoMet_MTases"/>
    <property type="match status" value="1"/>
</dbReference>
<dbReference type="Pfam" id="PF13489">
    <property type="entry name" value="Methyltransf_23"/>
    <property type="match status" value="1"/>
</dbReference>
<comment type="caution">
    <text evidence="2">The sequence shown here is derived from an EMBL/GenBank/DDBJ whole genome shotgun (WGS) entry which is preliminary data.</text>
</comment>
<dbReference type="InterPro" id="IPR029063">
    <property type="entry name" value="SAM-dependent_MTases_sf"/>
</dbReference>
<name>A0ABR3G6W5_9PEZI</name>
<dbReference type="Proteomes" id="UP001447188">
    <property type="component" value="Unassembled WGS sequence"/>
</dbReference>
<feature type="compositionally biased region" description="Basic residues" evidence="1">
    <location>
        <begin position="182"/>
        <end position="192"/>
    </location>
</feature>
<feature type="region of interest" description="Disordered" evidence="1">
    <location>
        <begin position="181"/>
        <end position="208"/>
    </location>
</feature>
<dbReference type="PANTHER" id="PTHR43591">
    <property type="entry name" value="METHYLTRANSFERASE"/>
    <property type="match status" value="1"/>
</dbReference>